<sequence>IATPLRRGRQRITPNRADASGFSRSPLGLEPTIRKEGQAALRRLATDDDHPSLAEYRDQLVEEAGGGFIPGPSAEPVGAWV</sequence>
<evidence type="ECO:0000313" key="2">
    <source>
        <dbReference type="EMBL" id="MEK0086186.1"/>
    </source>
</evidence>
<evidence type="ECO:0000256" key="1">
    <source>
        <dbReference type="SAM" id="MobiDB-lite"/>
    </source>
</evidence>
<proteinExistence type="predicted"/>
<gene>
    <name evidence="2" type="ORF">U1T56_23845</name>
</gene>
<comment type="caution">
    <text evidence="2">The sequence shown here is derived from an EMBL/GenBank/DDBJ whole genome shotgun (WGS) entry which is preliminary data.</text>
</comment>
<feature type="non-terminal residue" evidence="2">
    <location>
        <position position="1"/>
    </location>
</feature>
<dbReference type="RefSeq" id="WP_418162018.1">
    <property type="nucleotide sequence ID" value="NZ_JBBLZC010000060.1"/>
</dbReference>
<evidence type="ECO:0000313" key="3">
    <source>
        <dbReference type="Proteomes" id="UP001375743"/>
    </source>
</evidence>
<reference evidence="2 3" key="1">
    <citation type="submission" date="2024-01" db="EMBL/GenBank/DDBJ databases">
        <title>Multi-omics insights into the function and evolution of sodium benzoate biodegradation pathways in Benzoatithermus flavus gen. nov., sp. nov. from hot spring.</title>
        <authorList>
            <person name="Hu C.-J."/>
            <person name="Li W.-J."/>
        </authorList>
    </citation>
    <scope>NUCLEOTIDE SEQUENCE [LARGE SCALE GENOMIC DNA]</scope>
    <source>
        <strain evidence="2 3">SYSU G07066</strain>
    </source>
</reference>
<accession>A0ABU8XYQ1</accession>
<keyword evidence="3" id="KW-1185">Reference proteome</keyword>
<feature type="compositionally biased region" description="Basic residues" evidence="1">
    <location>
        <begin position="1"/>
        <end position="10"/>
    </location>
</feature>
<organism evidence="2 3">
    <name type="scientific">Benzoatithermus flavus</name>
    <dbReference type="NCBI Taxonomy" id="3108223"/>
    <lineage>
        <taxon>Bacteria</taxon>
        <taxon>Pseudomonadati</taxon>
        <taxon>Pseudomonadota</taxon>
        <taxon>Alphaproteobacteria</taxon>
        <taxon>Geminicoccales</taxon>
        <taxon>Geminicoccaceae</taxon>
        <taxon>Benzoatithermus</taxon>
    </lineage>
</organism>
<dbReference type="Proteomes" id="UP001375743">
    <property type="component" value="Unassembled WGS sequence"/>
</dbReference>
<dbReference type="EMBL" id="JBBLZC010000060">
    <property type="protein sequence ID" value="MEK0086186.1"/>
    <property type="molecule type" value="Genomic_DNA"/>
</dbReference>
<protein>
    <submittedName>
        <fullName evidence="2">Uncharacterized protein</fullName>
    </submittedName>
</protein>
<name>A0ABU8XYQ1_9PROT</name>
<feature type="region of interest" description="Disordered" evidence="1">
    <location>
        <begin position="1"/>
        <end position="31"/>
    </location>
</feature>